<comment type="caution">
    <text evidence="1">The sequence shown here is derived from an EMBL/GenBank/DDBJ whole genome shotgun (WGS) entry which is preliminary data.</text>
</comment>
<name>A0A9N7MKU7_STRHE</name>
<evidence type="ECO:0000313" key="1">
    <source>
        <dbReference type="EMBL" id="CAA0813040.1"/>
    </source>
</evidence>
<reference evidence="1" key="1">
    <citation type="submission" date="2019-12" db="EMBL/GenBank/DDBJ databases">
        <authorList>
            <person name="Scholes J."/>
        </authorList>
    </citation>
    <scope>NUCLEOTIDE SEQUENCE</scope>
</reference>
<keyword evidence="2" id="KW-1185">Reference proteome</keyword>
<feature type="non-terminal residue" evidence="1">
    <location>
        <position position="1"/>
    </location>
</feature>
<dbReference type="Proteomes" id="UP001153555">
    <property type="component" value="Unassembled WGS sequence"/>
</dbReference>
<dbReference type="OrthoDB" id="928018at2759"/>
<feature type="non-terminal residue" evidence="1">
    <location>
        <position position="234"/>
    </location>
</feature>
<dbReference type="AlphaFoldDB" id="A0A9N7MKU7"/>
<protein>
    <submittedName>
        <fullName evidence="1">Uncharacterized protein</fullName>
    </submittedName>
</protein>
<proteinExistence type="predicted"/>
<accession>A0A9N7MKU7</accession>
<sequence>DYMGKLGDDETLCMTLLSAAEWTVDLLNFLLRQLEALHKIEPPLKKDPTVTKFHDVYLRFVQMMSENGMVDNSRDPSDYNEGGYVTSIAFEIDAGIFYYKQTKSSNEACDLIQRIVEIEKVHEPQKKASELEGKKLDPSISIKYIEHQIELVKQFPMEKLYSEAVYLIPKVCPRDKIRPMVCEAIDYVAKISGAMVKERVRFWREHPENVASKSMDKRHNSNGLNEKLESLLNV</sequence>
<evidence type="ECO:0000313" key="2">
    <source>
        <dbReference type="Proteomes" id="UP001153555"/>
    </source>
</evidence>
<gene>
    <name evidence="1" type="ORF">SHERM_13599</name>
</gene>
<organism evidence="1 2">
    <name type="scientific">Striga hermonthica</name>
    <name type="common">Purple witchweed</name>
    <name type="synonym">Buchnera hermonthica</name>
    <dbReference type="NCBI Taxonomy" id="68872"/>
    <lineage>
        <taxon>Eukaryota</taxon>
        <taxon>Viridiplantae</taxon>
        <taxon>Streptophyta</taxon>
        <taxon>Embryophyta</taxon>
        <taxon>Tracheophyta</taxon>
        <taxon>Spermatophyta</taxon>
        <taxon>Magnoliopsida</taxon>
        <taxon>eudicotyledons</taxon>
        <taxon>Gunneridae</taxon>
        <taxon>Pentapetalae</taxon>
        <taxon>asterids</taxon>
        <taxon>lamiids</taxon>
        <taxon>Lamiales</taxon>
        <taxon>Orobanchaceae</taxon>
        <taxon>Buchnereae</taxon>
        <taxon>Striga</taxon>
    </lineage>
</organism>
<dbReference type="EMBL" id="CACSLK010011299">
    <property type="protein sequence ID" value="CAA0813040.1"/>
    <property type="molecule type" value="Genomic_DNA"/>
</dbReference>